<gene>
    <name evidence="9" type="ORF">VPAL9027_02550</name>
</gene>
<accession>A0A1R4B6L8</accession>
<dbReference type="GO" id="GO:0005829">
    <property type="term" value="C:cytosol"/>
    <property type="evidence" value="ECO:0007669"/>
    <property type="project" value="TreeGrafter"/>
</dbReference>
<dbReference type="EMBL" id="FUFT01000005">
    <property type="protein sequence ID" value="SJL84560.1"/>
    <property type="molecule type" value="Genomic_DNA"/>
</dbReference>
<evidence type="ECO:0000256" key="7">
    <source>
        <dbReference type="ARBA" id="ARBA00067695"/>
    </source>
</evidence>
<dbReference type="FunFam" id="2.160.10.10:FF:000025">
    <property type="entry name" value="Hexapeptide-repeat containing-acetyltransferase"/>
    <property type="match status" value="1"/>
</dbReference>
<evidence type="ECO:0000313" key="9">
    <source>
        <dbReference type="EMBL" id="SJL84560.1"/>
    </source>
</evidence>
<dbReference type="PANTHER" id="PTHR23416">
    <property type="entry name" value="SIALIC ACID SYNTHASE-RELATED"/>
    <property type="match status" value="1"/>
</dbReference>
<dbReference type="InterPro" id="IPR024688">
    <property type="entry name" value="Mac_dom"/>
</dbReference>
<dbReference type="Pfam" id="PF14602">
    <property type="entry name" value="Hexapep_2"/>
    <property type="match status" value="1"/>
</dbReference>
<evidence type="ECO:0000256" key="6">
    <source>
        <dbReference type="ARBA" id="ARBA00055587"/>
    </source>
</evidence>
<protein>
    <recommendedName>
        <fullName evidence="7">Nodulation protein L</fullName>
    </recommendedName>
</protein>
<dbReference type="OrthoDB" id="9815592at2"/>
<dbReference type="GO" id="GO:0016407">
    <property type="term" value="F:acetyltransferase activity"/>
    <property type="evidence" value="ECO:0007669"/>
    <property type="project" value="InterPro"/>
</dbReference>
<evidence type="ECO:0000256" key="5">
    <source>
        <dbReference type="ARBA" id="ARBA00023315"/>
    </source>
</evidence>
<organism evidence="9 10">
    <name type="scientific">Vibrio palustris</name>
    <dbReference type="NCBI Taxonomy" id="1918946"/>
    <lineage>
        <taxon>Bacteria</taxon>
        <taxon>Pseudomonadati</taxon>
        <taxon>Pseudomonadota</taxon>
        <taxon>Gammaproteobacteria</taxon>
        <taxon>Vibrionales</taxon>
        <taxon>Vibrionaceae</taxon>
        <taxon>Vibrio</taxon>
    </lineage>
</organism>
<evidence type="ECO:0000259" key="8">
    <source>
        <dbReference type="SMART" id="SM01266"/>
    </source>
</evidence>
<keyword evidence="5 9" id="KW-0012">Acyltransferase</keyword>
<evidence type="ECO:0000256" key="3">
    <source>
        <dbReference type="ARBA" id="ARBA00022679"/>
    </source>
</evidence>
<keyword evidence="2" id="KW-0536">Nodulation</keyword>
<dbReference type="InterPro" id="IPR018357">
    <property type="entry name" value="Hexapep_transf_CS"/>
</dbReference>
<dbReference type="AlphaFoldDB" id="A0A1R4B6L8"/>
<dbReference type="Gene3D" id="2.160.10.10">
    <property type="entry name" value="Hexapeptide repeat proteins"/>
    <property type="match status" value="1"/>
</dbReference>
<evidence type="ECO:0000313" key="10">
    <source>
        <dbReference type="Proteomes" id="UP000189475"/>
    </source>
</evidence>
<sequence>MSELDKMLQGQEFDGNSQELIDLRRSVLALKLAINQCLDDEQRRVWQQQLFGEFGDGSIVQVPFHCEFGQTIHIGRNSFLNMNVTMLDGAKITLGDHVLVGPNTQFYTPTHSFDHRARRNWEATCLPITIEDDVWIGGNVVITQGVTIGARAVIAANSVVTSNVPCDTLYGGTPARCIRHLANDCDDS</sequence>
<dbReference type="SMART" id="SM01266">
    <property type="entry name" value="Mac"/>
    <property type="match status" value="1"/>
</dbReference>
<comment type="function">
    <text evidence="6">Acetyltransferase implicated in the O-acetylation of Nod factors.</text>
</comment>
<comment type="similarity">
    <text evidence="1">Belongs to the transferase hexapeptide repeat family.</text>
</comment>
<dbReference type="InterPro" id="IPR011004">
    <property type="entry name" value="Trimer_LpxA-like_sf"/>
</dbReference>
<keyword evidence="4" id="KW-0677">Repeat</keyword>
<evidence type="ECO:0000256" key="2">
    <source>
        <dbReference type="ARBA" id="ARBA00022458"/>
    </source>
</evidence>
<evidence type="ECO:0000256" key="4">
    <source>
        <dbReference type="ARBA" id="ARBA00022737"/>
    </source>
</evidence>
<dbReference type="Pfam" id="PF12464">
    <property type="entry name" value="Mac"/>
    <property type="match status" value="1"/>
</dbReference>
<dbReference type="InterPro" id="IPR051159">
    <property type="entry name" value="Hexapeptide_acetyltransf"/>
</dbReference>
<reference evidence="9 10" key="1">
    <citation type="submission" date="2017-02" db="EMBL/GenBank/DDBJ databases">
        <authorList>
            <person name="Peterson S.W."/>
        </authorList>
    </citation>
    <scope>NUCLEOTIDE SEQUENCE [LARGE SCALE GENOMIC DNA]</scope>
    <source>
        <strain evidence="9 10">CECT 9027</strain>
    </source>
</reference>
<feature type="domain" description="Maltose/galactoside acetyltransferase" evidence="8">
    <location>
        <begin position="4"/>
        <end position="56"/>
    </location>
</feature>
<dbReference type="InterPro" id="IPR001451">
    <property type="entry name" value="Hexapep"/>
</dbReference>
<proteinExistence type="inferred from homology"/>
<keyword evidence="10" id="KW-1185">Reference proteome</keyword>
<evidence type="ECO:0000256" key="1">
    <source>
        <dbReference type="ARBA" id="ARBA00007274"/>
    </source>
</evidence>
<dbReference type="PANTHER" id="PTHR23416:SF23">
    <property type="entry name" value="ACETYLTRANSFERASE C18B11.09C-RELATED"/>
    <property type="match status" value="1"/>
</dbReference>
<dbReference type="RefSeq" id="WP_077314915.1">
    <property type="nucleotide sequence ID" value="NZ_AP024888.1"/>
</dbReference>
<dbReference type="CDD" id="cd03357">
    <property type="entry name" value="LbH_MAT_GAT"/>
    <property type="match status" value="1"/>
</dbReference>
<dbReference type="SUPFAM" id="SSF51161">
    <property type="entry name" value="Trimeric LpxA-like enzymes"/>
    <property type="match status" value="1"/>
</dbReference>
<dbReference type="PROSITE" id="PS00101">
    <property type="entry name" value="HEXAPEP_TRANSFERASES"/>
    <property type="match status" value="1"/>
</dbReference>
<dbReference type="GO" id="GO:0008374">
    <property type="term" value="F:O-acyltransferase activity"/>
    <property type="evidence" value="ECO:0007669"/>
    <property type="project" value="TreeGrafter"/>
</dbReference>
<keyword evidence="3 9" id="KW-0808">Transferase</keyword>
<dbReference type="Proteomes" id="UP000189475">
    <property type="component" value="Unassembled WGS sequence"/>
</dbReference>
<dbReference type="STRING" id="1918946.VPAL9027_02550"/>
<name>A0A1R4B6L8_9VIBR</name>